<dbReference type="SUPFAM" id="SSF52833">
    <property type="entry name" value="Thioredoxin-like"/>
    <property type="match status" value="1"/>
</dbReference>
<reference evidence="1 2" key="1">
    <citation type="submission" date="2016-10" db="EMBL/GenBank/DDBJ databases">
        <authorList>
            <person name="de Groot N.N."/>
        </authorList>
    </citation>
    <scope>NUCLEOTIDE SEQUENCE [LARGE SCALE GENOMIC DNA]</scope>
    <source>
        <strain evidence="1 2">CGMCC 1.3702</strain>
    </source>
</reference>
<protein>
    <submittedName>
        <fullName evidence="1">Glutaredoxin-like domain</fullName>
    </submittedName>
</protein>
<evidence type="ECO:0000313" key="2">
    <source>
        <dbReference type="Proteomes" id="UP000198642"/>
    </source>
</evidence>
<dbReference type="OrthoDB" id="32865at2"/>
<dbReference type="Gene3D" id="3.40.30.10">
    <property type="entry name" value="Glutaredoxin"/>
    <property type="match status" value="1"/>
</dbReference>
<dbReference type="STRING" id="237679.SAMN04488072_103123"/>
<dbReference type="EMBL" id="FOJW01000003">
    <property type="protein sequence ID" value="SFA89531.1"/>
    <property type="molecule type" value="Genomic_DNA"/>
</dbReference>
<dbReference type="InterPro" id="IPR008554">
    <property type="entry name" value="Glutaredoxin-like"/>
</dbReference>
<accession>A0A1I0WLN5</accession>
<keyword evidence="2" id="KW-1185">Reference proteome</keyword>
<dbReference type="RefSeq" id="WP_090234524.1">
    <property type="nucleotide sequence ID" value="NZ_FOJW01000003.1"/>
</dbReference>
<organism evidence="1 2">
    <name type="scientific">Lentibacillus halodurans</name>
    <dbReference type="NCBI Taxonomy" id="237679"/>
    <lineage>
        <taxon>Bacteria</taxon>
        <taxon>Bacillati</taxon>
        <taxon>Bacillota</taxon>
        <taxon>Bacilli</taxon>
        <taxon>Bacillales</taxon>
        <taxon>Bacillaceae</taxon>
        <taxon>Lentibacillus</taxon>
    </lineage>
</organism>
<sequence>MRNIIFYTKENCSLCDQVLSMLELLCHDYPFEIDKLDIYSNDEWLERYQLLIPVVQINDTTLTYEEISYEALERALREAGEKK</sequence>
<dbReference type="PANTHER" id="PTHR33558:SF1">
    <property type="entry name" value="GLUTAREDOXIN-LIKE PROTEIN C5ORF63 HOMOLOG"/>
    <property type="match status" value="1"/>
</dbReference>
<proteinExistence type="predicted"/>
<dbReference type="InterPro" id="IPR036249">
    <property type="entry name" value="Thioredoxin-like_sf"/>
</dbReference>
<name>A0A1I0WLN5_9BACI</name>
<dbReference type="Pfam" id="PF05768">
    <property type="entry name" value="Glrx-like"/>
    <property type="match status" value="1"/>
</dbReference>
<dbReference type="PANTHER" id="PTHR33558">
    <property type="entry name" value="GLUTAREDOXIN-LIKE PROTEIN C5ORF63 HOMOLOG"/>
    <property type="match status" value="1"/>
</dbReference>
<dbReference type="AlphaFoldDB" id="A0A1I0WLN5"/>
<dbReference type="Proteomes" id="UP000198642">
    <property type="component" value="Unassembled WGS sequence"/>
</dbReference>
<dbReference type="InterPro" id="IPR052565">
    <property type="entry name" value="Glutaredoxin-like_YDR286C"/>
</dbReference>
<evidence type="ECO:0000313" key="1">
    <source>
        <dbReference type="EMBL" id="SFA89531.1"/>
    </source>
</evidence>
<gene>
    <name evidence="1" type="ORF">SAMN04488072_103123</name>
</gene>